<accession>A0A9P6B0H0</accession>
<name>A0A9P6B0H0_9AGAM</name>
<evidence type="ECO:0000256" key="1">
    <source>
        <dbReference type="SAM" id="MobiDB-lite"/>
    </source>
</evidence>
<dbReference type="Proteomes" id="UP000886523">
    <property type="component" value="Unassembled WGS sequence"/>
</dbReference>
<dbReference type="AlphaFoldDB" id="A0A9P6B0H0"/>
<feature type="compositionally biased region" description="Polar residues" evidence="1">
    <location>
        <begin position="237"/>
        <end position="248"/>
    </location>
</feature>
<feature type="region of interest" description="Disordered" evidence="1">
    <location>
        <begin position="141"/>
        <end position="205"/>
    </location>
</feature>
<organism evidence="2 3">
    <name type="scientific">Hydnum rufescens UP504</name>
    <dbReference type="NCBI Taxonomy" id="1448309"/>
    <lineage>
        <taxon>Eukaryota</taxon>
        <taxon>Fungi</taxon>
        <taxon>Dikarya</taxon>
        <taxon>Basidiomycota</taxon>
        <taxon>Agaricomycotina</taxon>
        <taxon>Agaricomycetes</taxon>
        <taxon>Cantharellales</taxon>
        <taxon>Hydnaceae</taxon>
        <taxon>Hydnum</taxon>
    </lineage>
</organism>
<keyword evidence="3" id="KW-1185">Reference proteome</keyword>
<dbReference type="EMBL" id="MU128952">
    <property type="protein sequence ID" value="KAF9515255.1"/>
    <property type="molecule type" value="Genomic_DNA"/>
</dbReference>
<feature type="region of interest" description="Disordered" evidence="1">
    <location>
        <begin position="231"/>
        <end position="254"/>
    </location>
</feature>
<evidence type="ECO:0000313" key="2">
    <source>
        <dbReference type="EMBL" id="KAF9515255.1"/>
    </source>
</evidence>
<evidence type="ECO:0000313" key="3">
    <source>
        <dbReference type="Proteomes" id="UP000886523"/>
    </source>
</evidence>
<feature type="compositionally biased region" description="Basic residues" evidence="1">
    <location>
        <begin position="324"/>
        <end position="335"/>
    </location>
</feature>
<gene>
    <name evidence="2" type="ORF">BS47DRAFT_1342178</name>
</gene>
<comment type="caution">
    <text evidence="2">The sequence shown here is derived from an EMBL/GenBank/DDBJ whole genome shotgun (WGS) entry which is preliminary data.</text>
</comment>
<feature type="compositionally biased region" description="Low complexity" evidence="1">
    <location>
        <begin position="291"/>
        <end position="303"/>
    </location>
</feature>
<feature type="compositionally biased region" description="Polar residues" evidence="1">
    <location>
        <begin position="307"/>
        <end position="323"/>
    </location>
</feature>
<proteinExistence type="predicted"/>
<reference evidence="2" key="1">
    <citation type="journal article" date="2020" name="Nat. Commun.">
        <title>Large-scale genome sequencing of mycorrhizal fungi provides insights into the early evolution of symbiotic traits.</title>
        <authorList>
            <person name="Miyauchi S."/>
            <person name="Kiss E."/>
            <person name="Kuo A."/>
            <person name="Drula E."/>
            <person name="Kohler A."/>
            <person name="Sanchez-Garcia M."/>
            <person name="Morin E."/>
            <person name="Andreopoulos B."/>
            <person name="Barry K.W."/>
            <person name="Bonito G."/>
            <person name="Buee M."/>
            <person name="Carver A."/>
            <person name="Chen C."/>
            <person name="Cichocki N."/>
            <person name="Clum A."/>
            <person name="Culley D."/>
            <person name="Crous P.W."/>
            <person name="Fauchery L."/>
            <person name="Girlanda M."/>
            <person name="Hayes R.D."/>
            <person name="Keri Z."/>
            <person name="LaButti K."/>
            <person name="Lipzen A."/>
            <person name="Lombard V."/>
            <person name="Magnuson J."/>
            <person name="Maillard F."/>
            <person name="Murat C."/>
            <person name="Nolan M."/>
            <person name="Ohm R.A."/>
            <person name="Pangilinan J."/>
            <person name="Pereira M.F."/>
            <person name="Perotto S."/>
            <person name="Peter M."/>
            <person name="Pfister S."/>
            <person name="Riley R."/>
            <person name="Sitrit Y."/>
            <person name="Stielow J.B."/>
            <person name="Szollosi G."/>
            <person name="Zifcakova L."/>
            <person name="Stursova M."/>
            <person name="Spatafora J.W."/>
            <person name="Tedersoo L."/>
            <person name="Vaario L.M."/>
            <person name="Yamada A."/>
            <person name="Yan M."/>
            <person name="Wang P."/>
            <person name="Xu J."/>
            <person name="Bruns T."/>
            <person name="Baldrian P."/>
            <person name="Vilgalys R."/>
            <person name="Dunand C."/>
            <person name="Henrissat B."/>
            <person name="Grigoriev I.V."/>
            <person name="Hibbett D."/>
            <person name="Nagy L.G."/>
            <person name="Martin F.M."/>
        </authorList>
    </citation>
    <scope>NUCLEOTIDE SEQUENCE</scope>
    <source>
        <strain evidence="2">UP504</strain>
    </source>
</reference>
<dbReference type="OrthoDB" id="10675602at2759"/>
<feature type="non-terminal residue" evidence="2">
    <location>
        <position position="397"/>
    </location>
</feature>
<feature type="region of interest" description="Disordered" evidence="1">
    <location>
        <begin position="285"/>
        <end position="397"/>
    </location>
</feature>
<protein>
    <submittedName>
        <fullName evidence="2">Uncharacterized protein</fullName>
    </submittedName>
</protein>
<sequence>MGKWAPGHYDDVFSSKLKKIICRALDSSQSTTREDDDGVPVPIFPSSLSYEAFELACRRDSRNQSLDLTTPRMSAPSHRALTALLRAASPYPPPFPSSSYTSIWGHHDVTAEDEFNVTRGHRGDDMEPDFERYLYDADLPDNEGARVPHPPSGWRSRWGASPPPAQGDFLHPLPPRSPPLPPSAVSSFTRQRRPPVRARTAEFASYTSRRRSLDRLALANENERESDFIVGLELQPPHQSLSTSNSSRPLRRSYDPVRDAVAREGQSTGVPDEYSHLRFSSLYTMPNHGNAAGPSSAGSSSPGRTLLLTQPPSHSPPVQNSASNRHRDRVLRRGGLRAPELEHLSRRYSSPPRVIIHRSPSPMYPGMSLRDSNRRSMVGGGSSNPPSNEDQSLPPFV</sequence>
<feature type="compositionally biased region" description="Pro residues" evidence="1">
    <location>
        <begin position="172"/>
        <end position="182"/>
    </location>
</feature>